<dbReference type="GO" id="GO:0016788">
    <property type="term" value="F:hydrolase activity, acting on ester bonds"/>
    <property type="evidence" value="ECO:0007669"/>
    <property type="project" value="InterPro"/>
</dbReference>
<dbReference type="EMBL" id="JQAZ01000001">
    <property type="protein sequence ID" value="KRN34203.1"/>
    <property type="molecule type" value="Genomic_DNA"/>
</dbReference>
<dbReference type="Proteomes" id="UP000051645">
    <property type="component" value="Unassembled WGS sequence"/>
</dbReference>
<dbReference type="CDD" id="cd21140">
    <property type="entry name" value="Cas6_I-like"/>
    <property type="match status" value="1"/>
</dbReference>
<evidence type="ECO:0000313" key="4">
    <source>
        <dbReference type="EMBL" id="KRN34203.1"/>
    </source>
</evidence>
<accession>A0A0R2G2P5</accession>
<dbReference type="InterPro" id="IPR045747">
    <property type="entry name" value="CRISPR-assoc_prot_Cas6_N_sf"/>
</dbReference>
<dbReference type="PANTHER" id="PTHR36984:SF3">
    <property type="entry name" value="CRISPR-ASSOCIATED ENDORIBONUCLEASE CAS6"/>
    <property type="match status" value="1"/>
</dbReference>
<name>A0A0R2G2P5_9LACO</name>
<evidence type="ECO:0000313" key="3">
    <source>
        <dbReference type="EMBL" id="KRN29268.1"/>
    </source>
</evidence>
<dbReference type="STRING" id="81857.IV38_GL000150"/>
<evidence type="ECO:0000313" key="6">
    <source>
        <dbReference type="Proteomes" id="UP000051751"/>
    </source>
</evidence>
<dbReference type="EMBL" id="JQAT01000001">
    <property type="protein sequence ID" value="KRN29268.1"/>
    <property type="molecule type" value="Genomic_DNA"/>
</dbReference>
<evidence type="ECO:0000313" key="5">
    <source>
        <dbReference type="Proteomes" id="UP000051645"/>
    </source>
</evidence>
<proteinExistence type="predicted"/>
<dbReference type="NCBIfam" id="TIGR01877">
    <property type="entry name" value="cas_cas6"/>
    <property type="match status" value="1"/>
</dbReference>
<dbReference type="Gene3D" id="3.30.70.1900">
    <property type="match status" value="1"/>
</dbReference>
<dbReference type="Proteomes" id="UP000051751">
    <property type="component" value="Unassembled WGS sequence"/>
</dbReference>
<protein>
    <recommendedName>
        <fullName evidence="2">CRISPR associated protein Cas6 C-terminal domain-containing protein</fullName>
    </recommendedName>
</protein>
<evidence type="ECO:0000259" key="2">
    <source>
        <dbReference type="Pfam" id="PF01881"/>
    </source>
</evidence>
<dbReference type="AlphaFoldDB" id="A0A0R2G2P5"/>
<dbReference type="Gene3D" id="3.30.70.1890">
    <property type="match status" value="1"/>
</dbReference>
<dbReference type="PATRIC" id="fig|81857.3.peg.155"/>
<dbReference type="OrthoDB" id="45555at2"/>
<keyword evidence="1" id="KW-0051">Antiviral defense</keyword>
<reference evidence="5 6" key="1">
    <citation type="journal article" date="2015" name="Genome Announc.">
        <title>Expanding the biotechnology potential of lactobacilli through comparative genomics of 213 strains and associated genera.</title>
        <authorList>
            <person name="Sun Z."/>
            <person name="Harris H.M."/>
            <person name="McCann A."/>
            <person name="Guo C."/>
            <person name="Argimon S."/>
            <person name="Zhang W."/>
            <person name="Yang X."/>
            <person name="Jeffery I.B."/>
            <person name="Cooney J.C."/>
            <person name="Kagawa T.F."/>
            <person name="Liu W."/>
            <person name="Song Y."/>
            <person name="Salvetti E."/>
            <person name="Wrobel A."/>
            <person name="Rasinkangas P."/>
            <person name="Parkhill J."/>
            <person name="Rea M.C."/>
            <person name="O'Sullivan O."/>
            <person name="Ritari J."/>
            <person name="Douillard F.P."/>
            <person name="Paul Ross R."/>
            <person name="Yang R."/>
            <person name="Briner A.E."/>
            <person name="Felis G.E."/>
            <person name="de Vos W.M."/>
            <person name="Barrangou R."/>
            <person name="Klaenhammer T.R."/>
            <person name="Caufield P.W."/>
            <person name="Cui Y."/>
            <person name="Zhang H."/>
            <person name="O'Toole P.W."/>
        </authorList>
    </citation>
    <scope>NUCLEOTIDE SEQUENCE [LARGE SCALE GENOMIC DNA]</scope>
    <source>
        <strain evidence="3 6">ATCC BAA-66</strain>
        <strain evidence="4 5">DSM 13344</strain>
    </source>
</reference>
<feature type="domain" description="CRISPR associated protein Cas6 C-terminal" evidence="2">
    <location>
        <begin position="144"/>
        <end position="262"/>
    </location>
</feature>
<organism evidence="4 5">
    <name type="scientific">Lactobacillus selangorensis</name>
    <dbReference type="NCBI Taxonomy" id="81857"/>
    <lineage>
        <taxon>Bacteria</taxon>
        <taxon>Bacillati</taxon>
        <taxon>Bacillota</taxon>
        <taxon>Bacilli</taxon>
        <taxon>Lactobacillales</taxon>
        <taxon>Lactobacillaceae</taxon>
        <taxon>Lactobacillus</taxon>
    </lineage>
</organism>
<comment type="caution">
    <text evidence="4">The sequence shown here is derived from an EMBL/GenBank/DDBJ whole genome shotgun (WGS) entry which is preliminary data.</text>
</comment>
<dbReference type="Pfam" id="PF01881">
    <property type="entry name" value="Cas_Cas6_C"/>
    <property type="match status" value="1"/>
</dbReference>
<gene>
    <name evidence="3" type="ORF">IV38_GL000150</name>
    <name evidence="4" type="ORF">IV40_GL000519</name>
</gene>
<dbReference type="PANTHER" id="PTHR36984">
    <property type="entry name" value="CRISPR-ASSOCIATED ENDORIBONUCLEASE CAS6 1"/>
    <property type="match status" value="1"/>
</dbReference>
<dbReference type="InterPro" id="IPR049435">
    <property type="entry name" value="Cas_Cas6_C"/>
</dbReference>
<keyword evidence="5" id="KW-1185">Reference proteome</keyword>
<dbReference type="InterPro" id="IPR010156">
    <property type="entry name" value="CRISPR-assoc_prot_Cas6"/>
</dbReference>
<evidence type="ECO:0000256" key="1">
    <source>
        <dbReference type="ARBA" id="ARBA00023118"/>
    </source>
</evidence>
<sequence length="263" mass="30570">MYLKEHRISFKGGEKMRFTINMQMSKAGTIPYDYRSNVVSLLKYSLQKVNSDFYTKLYENGNQQKWYTWSLYVPKGTFGPNEIRLNEDEPRLILNFSCLDQQMAMNVYNAFKWLSGSVIRTPHRFSGDILIKHLTIKKYYLTPIKTTQIVVKTLSPIAVRDHRAKNDDWYYSVNDLNHFTQILKRNMTTKYEPYLGSLTQQMVNQFQILPIQPKMTVVKCYNKQLECSTGIYVLQGSQELLELIRDGGLGSQTGLGFGLLQIV</sequence>
<dbReference type="GO" id="GO:0051607">
    <property type="term" value="P:defense response to virus"/>
    <property type="evidence" value="ECO:0007669"/>
    <property type="project" value="UniProtKB-KW"/>
</dbReference>